<evidence type="ECO:0008006" key="4">
    <source>
        <dbReference type="Google" id="ProtNLM"/>
    </source>
</evidence>
<gene>
    <name evidence="2" type="ORF">FHR99_000290</name>
</gene>
<dbReference type="SUPFAM" id="SSF48695">
    <property type="entry name" value="Multiheme cytochromes"/>
    <property type="match status" value="1"/>
</dbReference>
<keyword evidence="3" id="KW-1185">Reference proteome</keyword>
<protein>
    <recommendedName>
        <fullName evidence="4">Cytochrome c domain-containing protein</fullName>
    </recommendedName>
</protein>
<dbReference type="AlphaFoldDB" id="A0A7W4Z421"/>
<dbReference type="EMBL" id="JACHWY010000001">
    <property type="protein sequence ID" value="MBB3046054.1"/>
    <property type="molecule type" value="Genomic_DNA"/>
</dbReference>
<reference evidence="2 3" key="1">
    <citation type="submission" date="2020-08" db="EMBL/GenBank/DDBJ databases">
        <title>Genomic Encyclopedia of Type Strains, Phase III (KMG-III): the genomes of soil and plant-associated and newly described type strains.</title>
        <authorList>
            <person name="Whitman W."/>
        </authorList>
    </citation>
    <scope>NUCLEOTIDE SEQUENCE [LARGE SCALE GENOMIC DNA]</scope>
    <source>
        <strain evidence="2 3">CECT 8654</strain>
    </source>
</reference>
<comment type="caution">
    <text evidence="2">The sequence shown here is derived from an EMBL/GenBank/DDBJ whole genome shotgun (WGS) entry which is preliminary data.</text>
</comment>
<dbReference type="Proteomes" id="UP000537130">
    <property type="component" value="Unassembled WGS sequence"/>
</dbReference>
<evidence type="ECO:0000313" key="3">
    <source>
        <dbReference type="Proteomes" id="UP000537130"/>
    </source>
</evidence>
<dbReference type="InterPro" id="IPR036280">
    <property type="entry name" value="Multihaem_cyt_sf"/>
</dbReference>
<dbReference type="RefSeq" id="WP_183408764.1">
    <property type="nucleotide sequence ID" value="NZ_JACHWY010000001.1"/>
</dbReference>
<organism evidence="2 3">
    <name type="scientific">Litorivivens lipolytica</name>
    <dbReference type="NCBI Taxonomy" id="1524264"/>
    <lineage>
        <taxon>Bacteria</taxon>
        <taxon>Pseudomonadati</taxon>
        <taxon>Pseudomonadota</taxon>
        <taxon>Gammaproteobacteria</taxon>
        <taxon>Litorivivens</taxon>
    </lineage>
</organism>
<keyword evidence="1" id="KW-0732">Signal</keyword>
<name>A0A7W4Z421_9GAMM</name>
<sequence length="188" mass="20565">MIRKTVFAGVALAVSMVQAQTPHPFDPIAEVLQHPRCLNCHTLTEYPTQSRKIVDPVSGAVSYERFRHAQRVIRGEDGFGAPTLKCGACHQDTNVADGKMPGAPHWHLAPLSMGWEGLNRRDLCLTLKDTSKNGGKSLEDLVTHVEKDALVLWGWEPGGDRDTPSPSHDSFMVDFIAWADAGGPCPEN</sequence>
<accession>A0A7W4Z421</accession>
<evidence type="ECO:0000256" key="1">
    <source>
        <dbReference type="SAM" id="SignalP"/>
    </source>
</evidence>
<evidence type="ECO:0000313" key="2">
    <source>
        <dbReference type="EMBL" id="MBB3046054.1"/>
    </source>
</evidence>
<proteinExistence type="predicted"/>
<feature type="signal peptide" evidence="1">
    <location>
        <begin position="1"/>
        <end position="19"/>
    </location>
</feature>
<feature type="chain" id="PRO_5030694188" description="Cytochrome c domain-containing protein" evidence="1">
    <location>
        <begin position="20"/>
        <end position="188"/>
    </location>
</feature>